<reference evidence="13 14" key="1">
    <citation type="submission" date="2019-10" db="EMBL/GenBank/DDBJ databases">
        <title>Pseudopuniceibacterium sp. HQ09 islated from Antarctica.</title>
        <authorList>
            <person name="Liao L."/>
            <person name="Su S."/>
            <person name="Chen B."/>
            <person name="Yu Y."/>
        </authorList>
    </citation>
    <scope>NUCLEOTIDE SEQUENCE [LARGE SCALE GENOMIC DNA]</scope>
    <source>
        <strain evidence="13 14">HQ09</strain>
    </source>
</reference>
<accession>A0A7L9WK90</accession>
<dbReference type="KEGG" id="pshq:F3W81_08300"/>
<dbReference type="EMBL" id="CP045201">
    <property type="protein sequence ID" value="QOL80815.1"/>
    <property type="molecule type" value="Genomic_DNA"/>
</dbReference>
<feature type="transmembrane region" description="Helical" evidence="11">
    <location>
        <begin position="139"/>
        <end position="158"/>
    </location>
</feature>
<dbReference type="Pfam" id="PF00528">
    <property type="entry name" value="BPD_transp_1"/>
    <property type="match status" value="1"/>
</dbReference>
<evidence type="ECO:0000313" key="13">
    <source>
        <dbReference type="EMBL" id="QOL80815.1"/>
    </source>
</evidence>
<keyword evidence="6 11" id="KW-0812">Transmembrane</keyword>
<evidence type="ECO:0000256" key="3">
    <source>
        <dbReference type="ARBA" id="ARBA00022448"/>
    </source>
</evidence>
<keyword evidence="3 11" id="KW-0813">Transport</keyword>
<comment type="similarity">
    <text evidence="2">Belongs to the binding-protein-dependent transport system permease family. CysTW subfamily.</text>
</comment>
<keyword evidence="8 11" id="KW-0472">Membrane</keyword>
<dbReference type="RefSeq" id="WP_193083133.1">
    <property type="nucleotide sequence ID" value="NZ_CP045201.1"/>
</dbReference>
<dbReference type="GO" id="GO:0055085">
    <property type="term" value="P:transmembrane transport"/>
    <property type="evidence" value="ECO:0007669"/>
    <property type="project" value="InterPro"/>
</dbReference>
<evidence type="ECO:0000313" key="14">
    <source>
        <dbReference type="Proteomes" id="UP000594118"/>
    </source>
</evidence>
<dbReference type="InterPro" id="IPR051789">
    <property type="entry name" value="Bact_Polyamine_Transport"/>
</dbReference>
<comment type="subcellular location">
    <subcellularLocation>
        <location evidence="1">Cell inner membrane</location>
        <topology evidence="1">Multi-pass membrane protein</topology>
    </subcellularLocation>
    <subcellularLocation>
        <location evidence="11">Cell membrane</location>
        <topology evidence="11">Multi-pass membrane protein</topology>
    </subcellularLocation>
</comment>
<feature type="transmembrane region" description="Helical" evidence="11">
    <location>
        <begin position="12"/>
        <end position="37"/>
    </location>
</feature>
<evidence type="ECO:0000256" key="11">
    <source>
        <dbReference type="RuleBase" id="RU363032"/>
    </source>
</evidence>
<name>A0A7L9WK90_9RHOB</name>
<comment type="function">
    <text evidence="9">Required for the activity of the bacterial periplasmic transport system of putrescine and spermidine.</text>
</comment>
<dbReference type="InterPro" id="IPR035906">
    <property type="entry name" value="MetI-like_sf"/>
</dbReference>
<feature type="domain" description="ABC transmembrane type-1" evidence="12">
    <location>
        <begin position="67"/>
        <end position="262"/>
    </location>
</feature>
<dbReference type="Gene3D" id="1.10.3720.10">
    <property type="entry name" value="MetI-like"/>
    <property type="match status" value="1"/>
</dbReference>
<dbReference type="SUPFAM" id="SSF161098">
    <property type="entry name" value="MetI-like"/>
    <property type="match status" value="1"/>
</dbReference>
<proteinExistence type="inferred from homology"/>
<dbReference type="CDD" id="cd06261">
    <property type="entry name" value="TM_PBP2"/>
    <property type="match status" value="1"/>
</dbReference>
<gene>
    <name evidence="13" type="ORF">F3W81_08300</name>
</gene>
<feature type="transmembrane region" description="Helical" evidence="11">
    <location>
        <begin position="103"/>
        <end position="127"/>
    </location>
</feature>
<evidence type="ECO:0000256" key="1">
    <source>
        <dbReference type="ARBA" id="ARBA00004429"/>
    </source>
</evidence>
<evidence type="ECO:0000256" key="7">
    <source>
        <dbReference type="ARBA" id="ARBA00022989"/>
    </source>
</evidence>
<keyword evidence="5" id="KW-0997">Cell inner membrane</keyword>
<evidence type="ECO:0000256" key="6">
    <source>
        <dbReference type="ARBA" id="ARBA00022692"/>
    </source>
</evidence>
<dbReference type="AlphaFoldDB" id="A0A7L9WK90"/>
<evidence type="ECO:0000259" key="12">
    <source>
        <dbReference type="PROSITE" id="PS50928"/>
    </source>
</evidence>
<dbReference type="PANTHER" id="PTHR43848">
    <property type="entry name" value="PUTRESCINE TRANSPORT SYSTEM PERMEASE PROTEIN POTI"/>
    <property type="match status" value="1"/>
</dbReference>
<evidence type="ECO:0000256" key="5">
    <source>
        <dbReference type="ARBA" id="ARBA00022519"/>
    </source>
</evidence>
<evidence type="ECO:0000256" key="9">
    <source>
        <dbReference type="ARBA" id="ARBA00037216"/>
    </source>
</evidence>
<dbReference type="GO" id="GO:0005886">
    <property type="term" value="C:plasma membrane"/>
    <property type="evidence" value="ECO:0007669"/>
    <property type="project" value="UniProtKB-SubCell"/>
</dbReference>
<keyword evidence="7 11" id="KW-1133">Transmembrane helix</keyword>
<dbReference type="Proteomes" id="UP000594118">
    <property type="component" value="Chromosome"/>
</dbReference>
<evidence type="ECO:0000256" key="8">
    <source>
        <dbReference type="ARBA" id="ARBA00023136"/>
    </source>
</evidence>
<feature type="transmembrane region" description="Helical" evidence="11">
    <location>
        <begin position="71"/>
        <end position="91"/>
    </location>
</feature>
<evidence type="ECO:0000256" key="2">
    <source>
        <dbReference type="ARBA" id="ARBA00007069"/>
    </source>
</evidence>
<evidence type="ECO:0000256" key="4">
    <source>
        <dbReference type="ARBA" id="ARBA00022475"/>
    </source>
</evidence>
<sequence length="267" mass="29048">MADRSFSISRLPGFATIAVIVFVLLYLPIAMLVIFSFNAGDSVAIWEGFSLRWYPEAWQNEAVKAATLRSLQVATAASLIATGVATMAALGTTRRRATRGQSFVYVMINQPLMVPEIVTGVALLIFFSSIKVITGYQGLGYLILAHAAFCTPFAYLPIRARLEGMDLALETAAADLYASPWQTFRHVTLPLVMPGAVAGLMLAFVTSLDDVVITEFVKSAGQDTLPTYMLAQIRRSVSADINAISTLLLLLTVVLLTAFFLLTRKRT</sequence>
<keyword evidence="4" id="KW-1003">Cell membrane</keyword>
<evidence type="ECO:0000256" key="10">
    <source>
        <dbReference type="ARBA" id="ARBA00039580"/>
    </source>
</evidence>
<feature type="transmembrane region" description="Helical" evidence="11">
    <location>
        <begin position="187"/>
        <end position="208"/>
    </location>
</feature>
<dbReference type="PANTHER" id="PTHR43848:SF5">
    <property type="entry name" value="SPERMIDINE_PUTRESCINE TRANSPORT SYSTEM PERMEASE PROTEIN POTC"/>
    <property type="match status" value="1"/>
</dbReference>
<dbReference type="InterPro" id="IPR000515">
    <property type="entry name" value="MetI-like"/>
</dbReference>
<organism evidence="13 14">
    <name type="scientific">Pseudooceanicola spongiae</name>
    <dbReference type="NCBI Taxonomy" id="2613965"/>
    <lineage>
        <taxon>Bacteria</taxon>
        <taxon>Pseudomonadati</taxon>
        <taxon>Pseudomonadota</taxon>
        <taxon>Alphaproteobacteria</taxon>
        <taxon>Rhodobacterales</taxon>
        <taxon>Paracoccaceae</taxon>
        <taxon>Pseudooceanicola</taxon>
    </lineage>
</organism>
<keyword evidence="14" id="KW-1185">Reference proteome</keyword>
<protein>
    <recommendedName>
        <fullName evidence="10">Spermidine/putrescine transport system permease protein PotC</fullName>
    </recommendedName>
</protein>
<dbReference type="PROSITE" id="PS50928">
    <property type="entry name" value="ABC_TM1"/>
    <property type="match status" value="1"/>
</dbReference>
<feature type="transmembrane region" description="Helical" evidence="11">
    <location>
        <begin position="243"/>
        <end position="262"/>
    </location>
</feature>